<dbReference type="SUPFAM" id="SSF52922">
    <property type="entry name" value="TK C-terminal domain-like"/>
    <property type="match status" value="1"/>
</dbReference>
<comment type="cofactor">
    <cofactor evidence="5">
        <name>thiamine diphosphate</name>
        <dbReference type="ChEBI" id="CHEBI:58937"/>
    </cofactor>
</comment>
<dbReference type="PANTHER" id="PTHR43195:SF1">
    <property type="entry name" value="FI06132P-RELATED"/>
    <property type="match status" value="1"/>
</dbReference>
<evidence type="ECO:0000259" key="14">
    <source>
        <dbReference type="SMART" id="SM00861"/>
    </source>
</evidence>
<dbReference type="Pfam" id="PF02779">
    <property type="entry name" value="Transket_pyr"/>
    <property type="match status" value="1"/>
</dbReference>
<dbReference type="NCBIfam" id="NF004559">
    <property type="entry name" value="PRK05899.2-5"/>
    <property type="match status" value="1"/>
</dbReference>
<comment type="cofactor">
    <cofactor evidence="3">
        <name>Co(2+)</name>
        <dbReference type="ChEBI" id="CHEBI:48828"/>
    </cofactor>
</comment>
<evidence type="ECO:0000256" key="2">
    <source>
        <dbReference type="ARBA" id="ARBA00001936"/>
    </source>
</evidence>
<dbReference type="GO" id="GO:0046872">
    <property type="term" value="F:metal ion binding"/>
    <property type="evidence" value="ECO:0007669"/>
    <property type="project" value="UniProtKB-KW"/>
</dbReference>
<dbReference type="InterPro" id="IPR005474">
    <property type="entry name" value="Transketolase_N"/>
</dbReference>
<dbReference type="SMART" id="SM00861">
    <property type="entry name" value="Transket_pyr"/>
    <property type="match status" value="1"/>
</dbReference>
<keyword evidence="9" id="KW-0808">Transferase</keyword>
<evidence type="ECO:0000313" key="15">
    <source>
        <dbReference type="EMBL" id="CAI7993981.1"/>
    </source>
</evidence>
<evidence type="ECO:0000256" key="8">
    <source>
        <dbReference type="ARBA" id="ARBA00013152"/>
    </source>
</evidence>
<keyword evidence="10" id="KW-0479">Metal-binding</keyword>
<dbReference type="InterPro" id="IPR033248">
    <property type="entry name" value="Transketolase_C"/>
</dbReference>
<dbReference type="AlphaFoldDB" id="A0AA35VV72"/>
<dbReference type="EC" id="2.2.1.1" evidence="8"/>
<dbReference type="CDD" id="cd02012">
    <property type="entry name" value="TPP_TK"/>
    <property type="match status" value="1"/>
</dbReference>
<dbReference type="GO" id="GO:0004802">
    <property type="term" value="F:transketolase activity"/>
    <property type="evidence" value="ECO:0007669"/>
    <property type="project" value="UniProtKB-EC"/>
</dbReference>
<organism evidence="15 16">
    <name type="scientific">Geodia barretti</name>
    <name type="common">Barrett's horny sponge</name>
    <dbReference type="NCBI Taxonomy" id="519541"/>
    <lineage>
        <taxon>Eukaryota</taxon>
        <taxon>Metazoa</taxon>
        <taxon>Porifera</taxon>
        <taxon>Demospongiae</taxon>
        <taxon>Heteroscleromorpha</taxon>
        <taxon>Tetractinellida</taxon>
        <taxon>Astrophorina</taxon>
        <taxon>Geodiidae</taxon>
        <taxon>Geodia</taxon>
    </lineage>
</organism>
<evidence type="ECO:0000256" key="7">
    <source>
        <dbReference type="ARBA" id="ARBA00011738"/>
    </source>
</evidence>
<evidence type="ECO:0000256" key="11">
    <source>
        <dbReference type="ARBA" id="ARBA00022837"/>
    </source>
</evidence>
<evidence type="ECO:0000256" key="5">
    <source>
        <dbReference type="ARBA" id="ARBA00001964"/>
    </source>
</evidence>
<dbReference type="PANTHER" id="PTHR43195">
    <property type="entry name" value="TRANSKETOLASE"/>
    <property type="match status" value="1"/>
</dbReference>
<dbReference type="GO" id="GO:0005737">
    <property type="term" value="C:cytoplasm"/>
    <property type="evidence" value="ECO:0007669"/>
    <property type="project" value="UniProtKB-ARBA"/>
</dbReference>
<dbReference type="InterPro" id="IPR009014">
    <property type="entry name" value="Transketo_C/PFOR_II"/>
</dbReference>
<keyword evidence="11" id="KW-0106">Calcium</keyword>
<dbReference type="SUPFAM" id="SSF52518">
    <property type="entry name" value="Thiamin diphosphate-binding fold (THDP-binding)"/>
    <property type="match status" value="2"/>
</dbReference>
<dbReference type="PROSITE" id="PS00802">
    <property type="entry name" value="TRANSKETOLASE_2"/>
    <property type="match status" value="1"/>
</dbReference>
<reference evidence="15" key="1">
    <citation type="submission" date="2023-03" db="EMBL/GenBank/DDBJ databases">
        <authorList>
            <person name="Steffen K."/>
            <person name="Cardenas P."/>
        </authorList>
    </citation>
    <scope>NUCLEOTIDE SEQUENCE</scope>
</reference>
<dbReference type="InterPro" id="IPR020826">
    <property type="entry name" value="Transketolase_BS"/>
</dbReference>
<comment type="cofactor">
    <cofactor evidence="2">
        <name>Mn(2+)</name>
        <dbReference type="ChEBI" id="CHEBI:29035"/>
    </cofactor>
</comment>
<evidence type="ECO:0000256" key="1">
    <source>
        <dbReference type="ARBA" id="ARBA00001913"/>
    </source>
</evidence>
<dbReference type="FunFam" id="3.40.50.970:FF:000129">
    <property type="entry name" value="Transketolase"/>
    <property type="match status" value="1"/>
</dbReference>
<comment type="caution">
    <text evidence="15">The sequence shown here is derived from an EMBL/GenBank/DDBJ whole genome shotgun (WGS) entry which is preliminary data.</text>
</comment>
<evidence type="ECO:0000256" key="4">
    <source>
        <dbReference type="ARBA" id="ARBA00001946"/>
    </source>
</evidence>
<dbReference type="InterPro" id="IPR051424">
    <property type="entry name" value="Transketolase-like"/>
</dbReference>
<comment type="subunit">
    <text evidence="7">Homodimer.</text>
</comment>
<dbReference type="CDD" id="cd07033">
    <property type="entry name" value="TPP_PYR_DXS_TK_like"/>
    <property type="match status" value="1"/>
</dbReference>
<dbReference type="Proteomes" id="UP001174909">
    <property type="component" value="Unassembled WGS sequence"/>
</dbReference>
<comment type="cofactor">
    <cofactor evidence="4">
        <name>Mg(2+)</name>
        <dbReference type="ChEBI" id="CHEBI:18420"/>
    </cofactor>
</comment>
<dbReference type="Pfam" id="PF02780">
    <property type="entry name" value="Transketolase_C"/>
    <property type="match status" value="1"/>
</dbReference>
<evidence type="ECO:0000256" key="10">
    <source>
        <dbReference type="ARBA" id="ARBA00022723"/>
    </source>
</evidence>
<keyword evidence="13" id="KW-0786">Thiamine pyrophosphate</keyword>
<evidence type="ECO:0000313" key="16">
    <source>
        <dbReference type="Proteomes" id="UP001174909"/>
    </source>
</evidence>
<evidence type="ECO:0000256" key="6">
    <source>
        <dbReference type="ARBA" id="ARBA00007131"/>
    </source>
</evidence>
<gene>
    <name evidence="15" type="ORF">GBAR_LOCUS1360</name>
</gene>
<proteinExistence type="inferred from homology"/>
<dbReference type="InterPro" id="IPR029061">
    <property type="entry name" value="THDP-binding"/>
</dbReference>
<comment type="similarity">
    <text evidence="6">Belongs to the transketolase family.</text>
</comment>
<evidence type="ECO:0000256" key="13">
    <source>
        <dbReference type="ARBA" id="ARBA00023052"/>
    </source>
</evidence>
<dbReference type="GO" id="GO:0030976">
    <property type="term" value="F:thiamine pyrophosphate binding"/>
    <property type="evidence" value="ECO:0007669"/>
    <property type="project" value="TreeGrafter"/>
</dbReference>
<dbReference type="Gene3D" id="3.40.50.970">
    <property type="match status" value="2"/>
</dbReference>
<keyword evidence="12" id="KW-0460">Magnesium</keyword>
<keyword evidence="16" id="KW-1185">Reference proteome</keyword>
<sequence length="629" mass="67324">MSGGYGQPALPDKNRVAVLQNIAHKMRVHIVNMTDASGSGHPTSSSSAADILSCLFFHVMHYSVEEPRHGSSDRFVLSKGHACPVLYAAWCEAGLLSKEHILTLRKPDSLLEGHPTPRQNYIDVATGSLGQGLSIAAGMAYCGKYFDKASYRVFCIMGDGETAEGSVWEAAAFSSHYKLDNLVAIVDVNRLGQSEATALGHSVDVYKARYDAFGWNAIIVDGHDIMAVCKALLTAATTKDKPTALIAKTLKGKYFPGVEDLDNWHGKPLGKQSGPALEAVKALITDNGPHGLSPRPIKDDAPKITFPKVQLCEPPKHTMGEKIATRKTYGEALVKLGKNYSRIVALDGDTKNSTFAITYKNCCPERFVECFIAEQNMVGVGIGLGCRARNIVFVSAFAAFFTRAFDQIRMGAISQTEVNFVGSHAGCSIGEDGPSQMALEDFAMFRTIPGAVCFYPSDAVSAERAFELAANHRGVTFTRTSRPATAVVYENTETFEIGKSKVLRKSDGDKVTVVGAGVTLHEALAAHKTLQAEGINIRVVDAFCLKPVDKALMVECGKATGGRIVTVEDHYFEGGLGEGVAAAVAEDGGVKVHRLAVTGIPRSGPAALLMEDYGISANCIVKAVKKMLA</sequence>
<comment type="cofactor">
    <cofactor evidence="1">
        <name>Ca(2+)</name>
        <dbReference type="ChEBI" id="CHEBI:29108"/>
    </cofactor>
</comment>
<evidence type="ECO:0000256" key="12">
    <source>
        <dbReference type="ARBA" id="ARBA00022842"/>
    </source>
</evidence>
<evidence type="ECO:0000256" key="9">
    <source>
        <dbReference type="ARBA" id="ARBA00022679"/>
    </source>
</evidence>
<dbReference type="InterPro" id="IPR005475">
    <property type="entry name" value="Transketolase-like_Pyr-bd"/>
</dbReference>
<evidence type="ECO:0000256" key="3">
    <source>
        <dbReference type="ARBA" id="ARBA00001941"/>
    </source>
</evidence>
<name>A0AA35VV72_GEOBA</name>
<dbReference type="EMBL" id="CASHTH010000206">
    <property type="protein sequence ID" value="CAI7993981.1"/>
    <property type="molecule type" value="Genomic_DNA"/>
</dbReference>
<accession>A0AA35VV72</accession>
<feature type="domain" description="Transketolase-like pyrimidine-binding" evidence="14">
    <location>
        <begin position="323"/>
        <end position="487"/>
    </location>
</feature>
<dbReference type="Gene3D" id="3.40.50.920">
    <property type="match status" value="1"/>
</dbReference>
<dbReference type="Pfam" id="PF00456">
    <property type="entry name" value="Transketolase_N"/>
    <property type="match status" value="1"/>
</dbReference>
<protein>
    <recommendedName>
        <fullName evidence="8">transketolase</fullName>
        <ecNumber evidence="8">2.2.1.1</ecNumber>
    </recommendedName>
</protein>